<evidence type="ECO:0000256" key="5">
    <source>
        <dbReference type="ARBA" id="ARBA00022824"/>
    </source>
</evidence>
<dbReference type="Pfam" id="PF05057">
    <property type="entry name" value="DUF676"/>
    <property type="match status" value="1"/>
</dbReference>
<dbReference type="GO" id="GO:0005739">
    <property type="term" value="C:mitochondrion"/>
    <property type="evidence" value="ECO:0007669"/>
    <property type="project" value="UniProtKB-SubCell"/>
</dbReference>
<name>A0A179UDB2_BLAGS</name>
<dbReference type="EMBL" id="GG657449">
    <property type="protein sequence ID" value="OAT05041.1"/>
    <property type="molecule type" value="Genomic_DNA"/>
</dbReference>
<accession>A0A179UDB2</accession>
<dbReference type="InterPro" id="IPR052374">
    <property type="entry name" value="SERAC1"/>
</dbReference>
<organism evidence="10 11">
    <name type="scientific">Blastomyces gilchristii (strain SLH14081)</name>
    <name type="common">Blastomyces dermatitidis</name>
    <dbReference type="NCBI Taxonomy" id="559298"/>
    <lineage>
        <taxon>Eukaryota</taxon>
        <taxon>Fungi</taxon>
        <taxon>Dikarya</taxon>
        <taxon>Ascomycota</taxon>
        <taxon>Pezizomycotina</taxon>
        <taxon>Eurotiomycetes</taxon>
        <taxon>Eurotiomycetidae</taxon>
        <taxon>Onygenales</taxon>
        <taxon>Ajellomycetaceae</taxon>
        <taxon>Blastomyces</taxon>
    </lineage>
</organism>
<gene>
    <name evidence="10" type="ORF">BDBG_16391</name>
</gene>
<dbReference type="GO" id="GO:0005783">
    <property type="term" value="C:endoplasmic reticulum"/>
    <property type="evidence" value="ECO:0007669"/>
    <property type="project" value="UniProtKB-SubCell"/>
</dbReference>
<dbReference type="RefSeq" id="XP_031576507.1">
    <property type="nucleotide sequence ID" value="XM_031724351.1"/>
</dbReference>
<feature type="region of interest" description="Disordered" evidence="8">
    <location>
        <begin position="1"/>
        <end position="40"/>
    </location>
</feature>
<dbReference type="GeneID" id="42528527"/>
<dbReference type="Gene3D" id="3.40.50.1820">
    <property type="entry name" value="alpha/beta hydrolase"/>
    <property type="match status" value="1"/>
</dbReference>
<sequence>MNNLTRVFRKRQTKPETSSDTENNQTDQVQQSAKHSPTPFSFPDGVEVLHECLDATVDVCLIHGLTGNRDNTWTAHGQSTPWPKILLPPEFGRARIVTYGYDAYLVRKSVTGSNRLIDHAKNLLNDLTTDRACHNASSRALIFIAHSLGGLVCKKAILLSRNNPETHLRGIFDCTKGIIFMGTPHKGSWMADWAKIPAGAFGLVKSTNKSLLKILETDDQLLEAIQVDF</sequence>
<evidence type="ECO:0000259" key="9">
    <source>
        <dbReference type="Pfam" id="PF05057"/>
    </source>
</evidence>
<comment type="subcellular location">
    <subcellularLocation>
        <location evidence="2">Endoplasmic reticulum</location>
    </subcellularLocation>
    <subcellularLocation>
        <location evidence="3">Membrane</location>
    </subcellularLocation>
    <subcellularLocation>
        <location evidence="1">Mitochondrion</location>
    </subcellularLocation>
</comment>
<protein>
    <recommendedName>
        <fullName evidence="9">DUF676 domain-containing protein</fullName>
    </recommendedName>
</protein>
<dbReference type="OrthoDB" id="5308034at2759"/>
<dbReference type="AlphaFoldDB" id="A0A179UDB2"/>
<dbReference type="PANTHER" id="PTHR48182">
    <property type="entry name" value="PROTEIN SERAC1"/>
    <property type="match status" value="1"/>
</dbReference>
<evidence type="ECO:0000256" key="3">
    <source>
        <dbReference type="ARBA" id="ARBA00004370"/>
    </source>
</evidence>
<dbReference type="InterPro" id="IPR007751">
    <property type="entry name" value="DUF676_lipase-like"/>
</dbReference>
<evidence type="ECO:0000256" key="1">
    <source>
        <dbReference type="ARBA" id="ARBA00004173"/>
    </source>
</evidence>
<keyword evidence="6" id="KW-0496">Mitochondrion</keyword>
<dbReference type="KEGG" id="bgh:BDBG_16391"/>
<feature type="domain" description="DUF676" evidence="9">
    <location>
        <begin position="60"/>
        <end position="208"/>
    </location>
</feature>
<reference evidence="11" key="1">
    <citation type="journal article" date="2015" name="PLoS Genet.">
        <title>The dynamic genome and transcriptome of the human fungal pathogen Blastomyces and close relative Emmonsia.</title>
        <authorList>
            <person name="Munoz J.F."/>
            <person name="Gauthier G.M."/>
            <person name="Desjardins C.A."/>
            <person name="Gallo J.E."/>
            <person name="Holder J."/>
            <person name="Sullivan T.D."/>
            <person name="Marty A.J."/>
            <person name="Carmen J.C."/>
            <person name="Chen Z."/>
            <person name="Ding L."/>
            <person name="Gujja S."/>
            <person name="Magrini V."/>
            <person name="Misas E."/>
            <person name="Mitreva M."/>
            <person name="Priest M."/>
            <person name="Saif S."/>
            <person name="Whiston E.A."/>
            <person name="Young S."/>
            <person name="Zeng Q."/>
            <person name="Goldman W.E."/>
            <person name="Mardis E.R."/>
            <person name="Taylor J.W."/>
            <person name="McEwen J.G."/>
            <person name="Clay O.K."/>
            <person name="Klein B.S."/>
            <person name="Cuomo C.A."/>
        </authorList>
    </citation>
    <scope>NUCLEOTIDE SEQUENCE [LARGE SCALE GENOMIC DNA]</scope>
    <source>
        <strain evidence="11">SLH14081</strain>
    </source>
</reference>
<evidence type="ECO:0000256" key="4">
    <source>
        <dbReference type="ARBA" id="ARBA00007920"/>
    </source>
</evidence>
<feature type="compositionally biased region" description="Polar residues" evidence="8">
    <location>
        <begin position="15"/>
        <end position="39"/>
    </location>
</feature>
<dbReference type="InterPro" id="IPR029058">
    <property type="entry name" value="AB_hydrolase_fold"/>
</dbReference>
<evidence type="ECO:0000313" key="11">
    <source>
        <dbReference type="Proteomes" id="UP000002038"/>
    </source>
</evidence>
<keyword evidence="11" id="KW-1185">Reference proteome</keyword>
<proteinExistence type="inferred from homology"/>
<dbReference type="PANTHER" id="PTHR48182:SF2">
    <property type="entry name" value="PROTEIN SERAC1"/>
    <property type="match status" value="1"/>
</dbReference>
<keyword evidence="5" id="KW-0256">Endoplasmic reticulum</keyword>
<dbReference type="Proteomes" id="UP000002038">
    <property type="component" value="Unassembled WGS sequence"/>
</dbReference>
<keyword evidence="7" id="KW-0472">Membrane</keyword>
<comment type="similarity">
    <text evidence="4">Belongs to the putative lipase ROG1 family.</text>
</comment>
<evidence type="ECO:0000256" key="6">
    <source>
        <dbReference type="ARBA" id="ARBA00023128"/>
    </source>
</evidence>
<dbReference type="SUPFAM" id="SSF53474">
    <property type="entry name" value="alpha/beta-Hydrolases"/>
    <property type="match status" value="1"/>
</dbReference>
<dbReference type="VEuPathDB" id="FungiDB:BDBG_16391"/>
<evidence type="ECO:0000256" key="7">
    <source>
        <dbReference type="ARBA" id="ARBA00023136"/>
    </source>
</evidence>
<evidence type="ECO:0000256" key="2">
    <source>
        <dbReference type="ARBA" id="ARBA00004240"/>
    </source>
</evidence>
<evidence type="ECO:0000256" key="8">
    <source>
        <dbReference type="SAM" id="MobiDB-lite"/>
    </source>
</evidence>
<evidence type="ECO:0000313" key="10">
    <source>
        <dbReference type="EMBL" id="OAT05041.1"/>
    </source>
</evidence>
<dbReference type="GO" id="GO:0016020">
    <property type="term" value="C:membrane"/>
    <property type="evidence" value="ECO:0007669"/>
    <property type="project" value="UniProtKB-SubCell"/>
</dbReference>